<keyword evidence="1" id="KW-0472">Membrane</keyword>
<organism evidence="2">
    <name type="scientific">Cacopsylla melanoneura</name>
    <dbReference type="NCBI Taxonomy" id="428564"/>
    <lineage>
        <taxon>Eukaryota</taxon>
        <taxon>Metazoa</taxon>
        <taxon>Ecdysozoa</taxon>
        <taxon>Arthropoda</taxon>
        <taxon>Hexapoda</taxon>
        <taxon>Insecta</taxon>
        <taxon>Pterygota</taxon>
        <taxon>Neoptera</taxon>
        <taxon>Paraneoptera</taxon>
        <taxon>Hemiptera</taxon>
        <taxon>Sternorrhyncha</taxon>
        <taxon>Psylloidea</taxon>
        <taxon>Psyllidae</taxon>
        <taxon>Psyllinae</taxon>
        <taxon>Cacopsylla</taxon>
    </lineage>
</organism>
<dbReference type="EMBL" id="HBUF01404657">
    <property type="protein sequence ID" value="CAG6737786.1"/>
    <property type="molecule type" value="Transcribed_RNA"/>
</dbReference>
<dbReference type="AlphaFoldDB" id="A0A8D9E261"/>
<evidence type="ECO:0000313" key="2">
    <source>
        <dbReference type="EMBL" id="CAG6737786.1"/>
    </source>
</evidence>
<reference evidence="2" key="1">
    <citation type="submission" date="2021-05" db="EMBL/GenBank/DDBJ databases">
        <authorList>
            <person name="Alioto T."/>
            <person name="Alioto T."/>
            <person name="Gomez Garrido J."/>
        </authorList>
    </citation>
    <scope>NUCLEOTIDE SEQUENCE</scope>
</reference>
<keyword evidence="1" id="KW-0812">Transmembrane</keyword>
<evidence type="ECO:0000256" key="1">
    <source>
        <dbReference type="SAM" id="Phobius"/>
    </source>
</evidence>
<name>A0A8D9E261_9HEMI</name>
<proteinExistence type="predicted"/>
<keyword evidence="1" id="KW-1133">Transmembrane helix</keyword>
<accession>A0A8D9E261</accession>
<feature type="transmembrane region" description="Helical" evidence="1">
    <location>
        <begin position="74"/>
        <end position="97"/>
    </location>
</feature>
<protein>
    <submittedName>
        <fullName evidence="2">Uncharacterized protein</fullName>
    </submittedName>
</protein>
<sequence length="133" mass="15679">MKPRHHLRSLYLSWSSFSTQFPISHFSMNILDCISVSMSWSPFWPSTIHFHFIHLPRYSFSVHSFHVTVYHLNVLSVICCSILVMSNVLLISTFRILSHLVFPRISQGTSFQLTVFYWFLSSSWSRSHNHMKV</sequence>